<sequence>MIPTHSITIFETPIKKMVLKYPDLPEDEIVAIIGFDFIGDCYILHFEHNNGKRSWATINDAQKLAPEMVREYIRQPGHKSIR</sequence>
<name>A0A8H6C136_CANAX</name>
<protein>
    <submittedName>
        <fullName evidence="1">Uncharacterized protein</fullName>
    </submittedName>
</protein>
<dbReference type="Proteomes" id="UP000536275">
    <property type="component" value="Unassembled WGS sequence"/>
</dbReference>
<dbReference type="EMBL" id="JABWAD010000037">
    <property type="protein sequence ID" value="KAF6069519.1"/>
    <property type="molecule type" value="Genomic_DNA"/>
</dbReference>
<reference evidence="1 2" key="1">
    <citation type="submission" date="2020-03" db="EMBL/GenBank/DDBJ databases">
        <title>FDA dAtabase for Regulatory Grade micrObial Sequences (FDA-ARGOS): Supporting development and validation of Infectious Disease Dx tests.</title>
        <authorList>
            <person name="Campos J."/>
            <person name="Goldberg B."/>
            <person name="Tallon L."/>
            <person name="Sadzewicz L."/>
            <person name="Vavikolanu K."/>
            <person name="Mehta A."/>
            <person name="Aluvathingal J."/>
            <person name="Nadendla S."/>
            <person name="Nandy P."/>
            <person name="Geyer C."/>
            <person name="Yan Y."/>
            <person name="Sichtig H."/>
        </authorList>
    </citation>
    <scope>NUCLEOTIDE SEQUENCE [LARGE SCALE GENOMIC DNA]</scope>
    <source>
        <strain evidence="1 2">FDAARGOS_656</strain>
    </source>
</reference>
<dbReference type="AlphaFoldDB" id="A0A8H6C136"/>
<evidence type="ECO:0000313" key="1">
    <source>
        <dbReference type="EMBL" id="KAF6069519.1"/>
    </source>
</evidence>
<comment type="caution">
    <text evidence="1">The sequence shown here is derived from an EMBL/GenBank/DDBJ whole genome shotgun (WGS) entry which is preliminary data.</text>
</comment>
<evidence type="ECO:0000313" key="2">
    <source>
        <dbReference type="Proteomes" id="UP000536275"/>
    </source>
</evidence>
<organism evidence="1 2">
    <name type="scientific">Candida albicans</name>
    <name type="common">Yeast</name>
    <dbReference type="NCBI Taxonomy" id="5476"/>
    <lineage>
        <taxon>Eukaryota</taxon>
        <taxon>Fungi</taxon>
        <taxon>Dikarya</taxon>
        <taxon>Ascomycota</taxon>
        <taxon>Saccharomycotina</taxon>
        <taxon>Pichiomycetes</taxon>
        <taxon>Debaryomycetaceae</taxon>
        <taxon>Candida/Lodderomyces clade</taxon>
        <taxon>Candida</taxon>
    </lineage>
</organism>
<gene>
    <name evidence="1" type="ORF">FOB64_003163</name>
</gene>
<proteinExistence type="predicted"/>
<accession>A0A8H6C136</accession>